<dbReference type="STRING" id="4537.A0A0E0LIW7"/>
<organism evidence="6">
    <name type="scientific">Oryza punctata</name>
    <name type="common">Red rice</name>
    <dbReference type="NCBI Taxonomy" id="4537"/>
    <lineage>
        <taxon>Eukaryota</taxon>
        <taxon>Viridiplantae</taxon>
        <taxon>Streptophyta</taxon>
        <taxon>Embryophyta</taxon>
        <taxon>Tracheophyta</taxon>
        <taxon>Spermatophyta</taxon>
        <taxon>Magnoliopsida</taxon>
        <taxon>Liliopsida</taxon>
        <taxon>Poales</taxon>
        <taxon>Poaceae</taxon>
        <taxon>BOP clade</taxon>
        <taxon>Oryzoideae</taxon>
        <taxon>Oryzeae</taxon>
        <taxon>Oryzinae</taxon>
        <taxon>Oryza</taxon>
    </lineage>
</organism>
<dbReference type="SUPFAM" id="SSF48371">
    <property type="entry name" value="ARM repeat"/>
    <property type="match status" value="1"/>
</dbReference>
<evidence type="ECO:0000256" key="1">
    <source>
        <dbReference type="ARBA" id="ARBA00005234"/>
    </source>
</evidence>
<evidence type="ECO:0000256" key="2">
    <source>
        <dbReference type="ARBA" id="ARBA00022670"/>
    </source>
</evidence>
<feature type="compositionally biased region" description="Acidic residues" evidence="4">
    <location>
        <begin position="582"/>
        <end position="649"/>
    </location>
</feature>
<feature type="compositionally biased region" description="Basic residues" evidence="4">
    <location>
        <begin position="567"/>
        <end position="578"/>
    </location>
</feature>
<dbReference type="AlphaFoldDB" id="A0A0E0LIW7"/>
<feature type="compositionally biased region" description="Basic and acidic residues" evidence="4">
    <location>
        <begin position="683"/>
        <end position="710"/>
    </location>
</feature>
<name>A0A0E0LIW7_ORYPU</name>
<dbReference type="InterPro" id="IPR003653">
    <property type="entry name" value="Peptidase_C48_C"/>
</dbReference>
<feature type="region of interest" description="Disordered" evidence="4">
    <location>
        <begin position="756"/>
        <end position="776"/>
    </location>
</feature>
<feature type="compositionally biased region" description="Basic residues" evidence="4">
    <location>
        <begin position="79"/>
        <end position="93"/>
    </location>
</feature>
<feature type="compositionally biased region" description="Basic and acidic residues" evidence="4">
    <location>
        <begin position="180"/>
        <end position="189"/>
    </location>
</feature>
<dbReference type="Proteomes" id="UP000026962">
    <property type="component" value="Chromosome 7"/>
</dbReference>
<dbReference type="GO" id="GO:0008234">
    <property type="term" value="F:cysteine-type peptidase activity"/>
    <property type="evidence" value="ECO:0007669"/>
    <property type="project" value="InterPro"/>
</dbReference>
<evidence type="ECO:0000259" key="5">
    <source>
        <dbReference type="Pfam" id="PF02902"/>
    </source>
</evidence>
<feature type="region of interest" description="Disordered" evidence="4">
    <location>
        <begin position="67"/>
        <end position="207"/>
    </location>
</feature>
<sequence>MGINDVEGYRATVWTNELINQAILADTSADGSFGALPEKDKIVIAVQNLCEGFSGLVTKFVRQISGLDSMDPRGSQPRQMRKNWKRVAQRPKKVQQDEDIEVTSSDDEDFVADEDELEDTEEDEYADEDGDSDDDEDEGEEDDDDEGEEDDDEDRSENDDNDGVETARSGKQVDEGIGFGEKEKHEEKQAPNAAAQNVPESEKQPVEKAENYPFLTTSIDSHEVPNFNLGFESSQEVVQTPKGQEAAGTSRGKEFPGIITNEDYGSFTTEDYEKVGREADEVIANKSATKSPVAEVISKEAITDDCEVEEETPVPHEYNKRVVKPAKFKRSLFIDYENKKQFVVSRAINEVYGDICKNGGRTKSGRNRVDSETTEFVLNLMGINDGMSPSLTSIGTQLEKIKIADDKYLRMWIIYAISSVLALTTATTVSPRCYPSVVDAGNIKNLNWCKFVICTLQKAAKAGKNTNSACLLYMMILYLDSLSFKNLNVLVEGYRATVWTNELINQAILADTSADGSFGALPEKDKIVIVVQNLCEGFSGLVTKFVRQISGLDSMDSRGSQPTQMRKNWKRVAKRQKKVQQDEDLEVTSSDDEDFVADEDEMEDTEEDEYTNEDGDSDDDDDDEGEEDDDNEGEEDDNEDRSENDDNDGAETARSGEQADAATDVTGCKGDDTNKGVGSGGKGADDVIGKGKQVDEEIGSGDKEKHEEKQAPNAAAQNVPESEKQPVEKAENYPFLTTSIDSHEVLNFNLGFESSQEAVQTPKGQEAAGTSRDYEKVGREADEVIANKSATKSPVAEVISKEAITNDCEVEEETPVPHEYNKRVVKPAKFKRSPFIDYENKKQFVVSRAINEVYGDICKNGGRTKSGRNSLKIIDTGEYYIYLGDLANSFKPMGSLDNNTCELALIALSADTKDNSKIIFPARIGGDLLDSQLDRNELKKHFDQTRANRLDHKELELGNGNDKAGHYFVVCLNLKAERFKVYDSLRGEDDEELISATNLVVASIKTMWDRVYMRSSKKTIQHYPLIFIDGPKQDNIWDCGFYMLKFVELWDGKPLPAFEPSDIPNIKKLLAHKMLSFQGNRVQWMQVLWGKQPDPTLKIQQISYSLIN</sequence>
<evidence type="ECO:0000313" key="7">
    <source>
        <dbReference type="Proteomes" id="UP000026962"/>
    </source>
</evidence>
<keyword evidence="7" id="KW-1185">Reference proteome</keyword>
<reference evidence="6" key="1">
    <citation type="submission" date="2015-04" db="UniProtKB">
        <authorList>
            <consortium name="EnsemblPlants"/>
        </authorList>
    </citation>
    <scope>IDENTIFICATION</scope>
</reference>
<dbReference type="PANTHER" id="PTHR36479">
    <property type="entry name" value="ULP_PROTEASE DOMAIN-CONTAINING PROTEIN"/>
    <property type="match status" value="1"/>
</dbReference>
<dbReference type="Gramene" id="OPUNC07G08200.1">
    <property type="protein sequence ID" value="OPUNC07G08200.1"/>
    <property type="gene ID" value="OPUNC07G08200"/>
</dbReference>
<dbReference type="eggNOG" id="ENOG502SCMJ">
    <property type="taxonomic scope" value="Eukaryota"/>
</dbReference>
<feature type="region of interest" description="Disordered" evidence="4">
    <location>
        <begin position="242"/>
        <end position="262"/>
    </location>
</feature>
<protein>
    <recommendedName>
        <fullName evidence="5">Ubiquitin-like protease family profile domain-containing protein</fullName>
    </recommendedName>
</protein>
<feature type="compositionally biased region" description="Acidic residues" evidence="4">
    <location>
        <begin position="97"/>
        <end position="163"/>
    </location>
</feature>
<dbReference type="GO" id="GO:0006508">
    <property type="term" value="P:proteolysis"/>
    <property type="evidence" value="ECO:0007669"/>
    <property type="project" value="UniProtKB-KW"/>
</dbReference>
<dbReference type="InterPro" id="IPR016024">
    <property type="entry name" value="ARM-type_fold"/>
</dbReference>
<dbReference type="PANTHER" id="PTHR36479:SF10">
    <property type="entry name" value="UBIQUITIN-LIKE PROTEASE FAMILY PROFILE DOMAIN-CONTAINING PROTEIN"/>
    <property type="match status" value="1"/>
</dbReference>
<evidence type="ECO:0000256" key="3">
    <source>
        <dbReference type="ARBA" id="ARBA00022801"/>
    </source>
</evidence>
<dbReference type="Gene3D" id="3.40.395.10">
    <property type="entry name" value="Adenoviral Proteinase, Chain A"/>
    <property type="match status" value="1"/>
</dbReference>
<accession>A0A0E0LIW7</accession>
<proteinExistence type="inferred from homology"/>
<feature type="region of interest" description="Disordered" evidence="4">
    <location>
        <begin position="553"/>
        <end position="733"/>
    </location>
</feature>
<keyword evidence="2" id="KW-0645">Protease</keyword>
<feature type="compositionally biased region" description="Basic and acidic residues" evidence="4">
    <location>
        <begin position="721"/>
        <end position="731"/>
    </location>
</feature>
<dbReference type="EnsemblPlants" id="OPUNC07G08200.1">
    <property type="protein sequence ID" value="OPUNC07G08200.1"/>
    <property type="gene ID" value="OPUNC07G08200"/>
</dbReference>
<reference evidence="6" key="2">
    <citation type="submission" date="2018-05" db="EMBL/GenBank/DDBJ databases">
        <title>OpunRS2 (Oryza punctata Reference Sequence Version 2).</title>
        <authorList>
            <person name="Zhang J."/>
            <person name="Kudrna D."/>
            <person name="Lee S."/>
            <person name="Talag J."/>
            <person name="Welchert J."/>
            <person name="Wing R.A."/>
        </authorList>
    </citation>
    <scope>NUCLEOTIDE SEQUENCE [LARGE SCALE GENOMIC DNA]</scope>
</reference>
<evidence type="ECO:0000313" key="6">
    <source>
        <dbReference type="EnsemblPlants" id="OPUNC07G08200.1"/>
    </source>
</evidence>
<dbReference type="HOGENOM" id="CLU_009497_0_0_1"/>
<dbReference type="SUPFAM" id="SSF54001">
    <property type="entry name" value="Cysteine proteinases"/>
    <property type="match status" value="1"/>
</dbReference>
<comment type="similarity">
    <text evidence="1">Belongs to the peptidase C48 family.</text>
</comment>
<keyword evidence="3" id="KW-0378">Hydrolase</keyword>
<feature type="domain" description="Ubiquitin-like protease family profile" evidence="5">
    <location>
        <begin position="961"/>
        <end position="1049"/>
    </location>
</feature>
<dbReference type="Pfam" id="PF02902">
    <property type="entry name" value="Peptidase_C48"/>
    <property type="match status" value="1"/>
</dbReference>
<evidence type="ECO:0000256" key="4">
    <source>
        <dbReference type="SAM" id="MobiDB-lite"/>
    </source>
</evidence>
<feature type="compositionally biased region" description="Polar residues" evidence="4">
    <location>
        <begin position="557"/>
        <end position="566"/>
    </location>
</feature>
<dbReference type="InterPro" id="IPR038765">
    <property type="entry name" value="Papain-like_cys_pep_sf"/>
</dbReference>